<dbReference type="Proteomes" id="UP001056429">
    <property type="component" value="Unassembled WGS sequence"/>
</dbReference>
<dbReference type="SMART" id="SM00418">
    <property type="entry name" value="HTH_ARSR"/>
    <property type="match status" value="1"/>
</dbReference>
<dbReference type="InterPro" id="IPR001845">
    <property type="entry name" value="HTH_ArsR_DNA-bd_dom"/>
</dbReference>
<gene>
    <name evidence="5" type="ORF">KDK92_17880</name>
</gene>
<feature type="domain" description="HTH arsR-type" evidence="4">
    <location>
        <begin position="256"/>
        <end position="348"/>
    </location>
</feature>
<evidence type="ECO:0000313" key="6">
    <source>
        <dbReference type="Proteomes" id="UP001056429"/>
    </source>
</evidence>
<dbReference type="PANTHER" id="PTHR33154">
    <property type="entry name" value="TRANSCRIPTIONAL REGULATOR, ARSR FAMILY"/>
    <property type="match status" value="1"/>
</dbReference>
<dbReference type="EMBL" id="JAGSOJ010000004">
    <property type="protein sequence ID" value="MCM1991609.1"/>
    <property type="molecule type" value="Genomic_DNA"/>
</dbReference>
<keyword evidence="3" id="KW-0804">Transcription</keyword>
<dbReference type="InterPro" id="IPR011991">
    <property type="entry name" value="ArsR-like_HTH"/>
</dbReference>
<reference evidence="5" key="1">
    <citation type="journal article" date="2021" name="mSystems">
        <title>Bacteria and Archaea Synergistically Convert Glycine Betaine to Biogenic Methane in the Formosa Cold Seep of the South China Sea.</title>
        <authorList>
            <person name="Li L."/>
            <person name="Zhang W."/>
            <person name="Zhang S."/>
            <person name="Song L."/>
            <person name="Sun Q."/>
            <person name="Zhang H."/>
            <person name="Xiang H."/>
            <person name="Dong X."/>
        </authorList>
    </citation>
    <scope>NUCLEOTIDE SEQUENCE</scope>
    <source>
        <strain evidence="5">ZWT</strain>
    </source>
</reference>
<evidence type="ECO:0000256" key="1">
    <source>
        <dbReference type="ARBA" id="ARBA00023015"/>
    </source>
</evidence>
<evidence type="ECO:0000259" key="4">
    <source>
        <dbReference type="PROSITE" id="PS50987"/>
    </source>
</evidence>
<comment type="caution">
    <text evidence="5">The sequence shown here is derived from an EMBL/GenBank/DDBJ whole genome shotgun (WGS) entry which is preliminary data.</text>
</comment>
<dbReference type="InterPro" id="IPR036388">
    <property type="entry name" value="WH-like_DNA-bd_sf"/>
</dbReference>
<dbReference type="CDD" id="cd00090">
    <property type="entry name" value="HTH_ARSR"/>
    <property type="match status" value="1"/>
</dbReference>
<dbReference type="InterPro" id="IPR036390">
    <property type="entry name" value="WH_DNA-bd_sf"/>
</dbReference>
<dbReference type="InterPro" id="IPR051081">
    <property type="entry name" value="HTH_MetalResp_TranReg"/>
</dbReference>
<evidence type="ECO:0000313" key="5">
    <source>
        <dbReference type="EMBL" id="MCM1991609.1"/>
    </source>
</evidence>
<dbReference type="GO" id="GO:0003700">
    <property type="term" value="F:DNA-binding transcription factor activity"/>
    <property type="evidence" value="ECO:0007669"/>
    <property type="project" value="InterPro"/>
</dbReference>
<keyword evidence="6" id="KW-1185">Reference proteome</keyword>
<sequence length="348" mass="41534">MEIIFNPRAGEIYSLFTSLYYSWNVNIHESELEKLGITLKQELKEEYCYIKEIHSTKKEQMDFFFNNESKIFKSFIDIEKIWESKSVDEYVSYIENMSDYSLRLMLVKTLIDNKLKNDNEHIEKIAKNKEGVLDFTKGLDISKDLKWDLYCFIDNIEKYKYEFISLIKDYISIFNKIFHKKSKIINEVNNNIMKNINSNGIEFIKAYTNNFISLNDYKKIYITNSYFDSYSIYFTLTNKMEHCYLVVGLYQQEIINQNDYTEKHLKVFKNLSDKTRFGIMKYILDNKRYGQEIANKFNISNASVSYHMNNLLSLNLVEITKQDNKVFYKLNKGKILETIKFLGDELCL</sequence>
<reference evidence="5" key="2">
    <citation type="submission" date="2021-04" db="EMBL/GenBank/DDBJ databases">
        <authorList>
            <person name="Dong X."/>
        </authorList>
    </citation>
    <scope>NUCLEOTIDE SEQUENCE</scope>
    <source>
        <strain evidence="5">ZWT</strain>
    </source>
</reference>
<organism evidence="5 6">
    <name type="scientific">Oceanirhabdus seepicola</name>
    <dbReference type="NCBI Taxonomy" id="2828781"/>
    <lineage>
        <taxon>Bacteria</taxon>
        <taxon>Bacillati</taxon>
        <taxon>Bacillota</taxon>
        <taxon>Clostridia</taxon>
        <taxon>Eubacteriales</taxon>
        <taxon>Clostridiaceae</taxon>
        <taxon>Oceanirhabdus</taxon>
    </lineage>
</organism>
<keyword evidence="2" id="KW-0238">DNA-binding</keyword>
<evidence type="ECO:0000256" key="2">
    <source>
        <dbReference type="ARBA" id="ARBA00023125"/>
    </source>
</evidence>
<name>A0A9J6P668_9CLOT</name>
<dbReference type="Gene3D" id="1.10.10.10">
    <property type="entry name" value="Winged helix-like DNA-binding domain superfamily/Winged helix DNA-binding domain"/>
    <property type="match status" value="1"/>
</dbReference>
<dbReference type="AlphaFoldDB" id="A0A9J6P668"/>
<keyword evidence="1" id="KW-0805">Transcription regulation</keyword>
<protein>
    <submittedName>
        <fullName evidence="5">Winged helix-turn-helix transcriptional regulator</fullName>
    </submittedName>
</protein>
<dbReference type="GO" id="GO:0003677">
    <property type="term" value="F:DNA binding"/>
    <property type="evidence" value="ECO:0007669"/>
    <property type="project" value="UniProtKB-KW"/>
</dbReference>
<dbReference type="PROSITE" id="PS50987">
    <property type="entry name" value="HTH_ARSR_2"/>
    <property type="match status" value="1"/>
</dbReference>
<dbReference type="RefSeq" id="WP_250860752.1">
    <property type="nucleotide sequence ID" value="NZ_JAGSOJ010000004.1"/>
</dbReference>
<dbReference type="PANTHER" id="PTHR33154:SF33">
    <property type="entry name" value="TRANSCRIPTIONAL REPRESSOR SDPR"/>
    <property type="match status" value="1"/>
</dbReference>
<proteinExistence type="predicted"/>
<dbReference type="PRINTS" id="PR00778">
    <property type="entry name" value="HTHARSR"/>
</dbReference>
<evidence type="ECO:0000256" key="3">
    <source>
        <dbReference type="ARBA" id="ARBA00023163"/>
    </source>
</evidence>
<dbReference type="Pfam" id="PF01022">
    <property type="entry name" value="HTH_5"/>
    <property type="match status" value="1"/>
</dbReference>
<dbReference type="SUPFAM" id="SSF46785">
    <property type="entry name" value="Winged helix' DNA-binding domain"/>
    <property type="match status" value="1"/>
</dbReference>
<accession>A0A9J6P668</accession>